<dbReference type="GO" id="GO:0005829">
    <property type="term" value="C:cytosol"/>
    <property type="evidence" value="ECO:0007669"/>
    <property type="project" value="TreeGrafter"/>
</dbReference>
<proteinExistence type="predicted"/>
<dbReference type="InterPro" id="IPR023186">
    <property type="entry name" value="IUNH"/>
</dbReference>
<dbReference type="InterPro" id="IPR036452">
    <property type="entry name" value="Ribo_hydro-like"/>
</dbReference>
<dbReference type="EMBL" id="JACHIW010000002">
    <property type="protein sequence ID" value="MBB5159464.1"/>
    <property type="molecule type" value="Genomic_DNA"/>
</dbReference>
<evidence type="ECO:0000256" key="2">
    <source>
        <dbReference type="ARBA" id="ARBA00023295"/>
    </source>
</evidence>
<organism evidence="4 5">
    <name type="scientific">Saccharopolyspora phatthalungensis</name>
    <dbReference type="NCBI Taxonomy" id="664693"/>
    <lineage>
        <taxon>Bacteria</taxon>
        <taxon>Bacillati</taxon>
        <taxon>Actinomycetota</taxon>
        <taxon>Actinomycetes</taxon>
        <taxon>Pseudonocardiales</taxon>
        <taxon>Pseudonocardiaceae</taxon>
        <taxon>Saccharopolyspora</taxon>
    </lineage>
</organism>
<comment type="caution">
    <text evidence="4">The sequence shown here is derived from an EMBL/GenBank/DDBJ whole genome shotgun (WGS) entry which is preliminary data.</text>
</comment>
<evidence type="ECO:0000313" key="4">
    <source>
        <dbReference type="EMBL" id="MBB5159464.1"/>
    </source>
</evidence>
<accession>A0A840QF54</accession>
<name>A0A840QF54_9PSEU</name>
<dbReference type="Pfam" id="PF01156">
    <property type="entry name" value="IU_nuc_hydro"/>
    <property type="match status" value="1"/>
</dbReference>
<dbReference type="GO" id="GO:0006152">
    <property type="term" value="P:purine nucleoside catabolic process"/>
    <property type="evidence" value="ECO:0007669"/>
    <property type="project" value="TreeGrafter"/>
</dbReference>
<evidence type="ECO:0000256" key="1">
    <source>
        <dbReference type="ARBA" id="ARBA00022801"/>
    </source>
</evidence>
<dbReference type="GO" id="GO:0008477">
    <property type="term" value="F:purine nucleosidase activity"/>
    <property type="evidence" value="ECO:0007669"/>
    <property type="project" value="TreeGrafter"/>
</dbReference>
<sequence>MNTGPRKIILDTDPGVGIPGTDADDPIALLLALSDPRLELLGVTTTFGNCPPALGARGAAAVLDAAGRSDVPVSVGSAAPLSGRLPRELEQAYAGERGREGRIPLPPLAEAASGQRAAEFIIDAVRGHPGEVTVVAVGPQTNLAMAMLAEPAVATELAGVVFMGGALGMNTEYGRGNITPTAECNIYFDPQAADIVFRSGVDLTMVGLDVTNPATGLVLEEQTIRALDPARAGRTRIFAEVCETYLEAPMFDWAPGCVLYDPLAVAVTADPGLGGFTDLAVAVETQGELTTGQTVILPGAKPNMRVLTSIDGGAVVREIVDAICTE</sequence>
<protein>
    <submittedName>
        <fullName evidence="4">Inosine-uridine nucleoside N-ribohydrolase</fullName>
    </submittedName>
</protein>
<evidence type="ECO:0000259" key="3">
    <source>
        <dbReference type="Pfam" id="PF01156"/>
    </source>
</evidence>
<keyword evidence="5" id="KW-1185">Reference proteome</keyword>
<gene>
    <name evidence="4" type="ORF">BJ970_007063</name>
</gene>
<dbReference type="PANTHER" id="PTHR12304:SF4">
    <property type="entry name" value="URIDINE NUCLEOSIDASE"/>
    <property type="match status" value="1"/>
</dbReference>
<dbReference type="AlphaFoldDB" id="A0A840QF54"/>
<dbReference type="RefSeq" id="WP_184731879.1">
    <property type="nucleotide sequence ID" value="NZ_JACHIW010000002.1"/>
</dbReference>
<dbReference type="InterPro" id="IPR001910">
    <property type="entry name" value="Inosine/uridine_hydrolase_dom"/>
</dbReference>
<dbReference type="Gene3D" id="3.90.245.10">
    <property type="entry name" value="Ribonucleoside hydrolase-like"/>
    <property type="match status" value="1"/>
</dbReference>
<evidence type="ECO:0000313" key="5">
    <source>
        <dbReference type="Proteomes" id="UP000584374"/>
    </source>
</evidence>
<dbReference type="SUPFAM" id="SSF53590">
    <property type="entry name" value="Nucleoside hydrolase"/>
    <property type="match status" value="1"/>
</dbReference>
<dbReference type="PANTHER" id="PTHR12304">
    <property type="entry name" value="INOSINE-URIDINE PREFERRING NUCLEOSIDE HYDROLASE"/>
    <property type="match status" value="1"/>
</dbReference>
<keyword evidence="2" id="KW-0326">Glycosidase</keyword>
<keyword evidence="1 4" id="KW-0378">Hydrolase</keyword>
<feature type="domain" description="Inosine/uridine-preferring nucleoside hydrolase" evidence="3">
    <location>
        <begin position="8"/>
        <end position="315"/>
    </location>
</feature>
<reference evidence="4 5" key="1">
    <citation type="submission" date="2020-08" db="EMBL/GenBank/DDBJ databases">
        <title>Sequencing the genomes of 1000 actinobacteria strains.</title>
        <authorList>
            <person name="Klenk H.-P."/>
        </authorList>
    </citation>
    <scope>NUCLEOTIDE SEQUENCE [LARGE SCALE GENOMIC DNA]</scope>
    <source>
        <strain evidence="4 5">DSM 45584</strain>
    </source>
</reference>
<dbReference type="Proteomes" id="UP000584374">
    <property type="component" value="Unassembled WGS sequence"/>
</dbReference>